<keyword evidence="3" id="KW-1185">Reference proteome</keyword>
<sequence length="531" mass="58957">MKKIFILCMIALVGFWACQSPLEGFELGFKDPIEKAKIEIHFYNPSGTLPSDLKISFAGQDSNLVVTNLNTKKFKVSPEGLLIVAVSPEVIPSIDKPIKFTIVADANGYTKATRMVVFNSQSNQSVWIPIFNENTPPSGVTSKEVSIPNVQSGGLSANQTISTGTQKAENASLLLQAGTQFTDIDNKSVSGNINLSIQHFDNRGATRGFLPTNGIATNPVDVNGKSLPNPFDLPYLAGFVSMVMSNEQGQIVKYLSKPITLTLELNSATYNPRTKVNIKAGDGIPIFSYDADKYLWKVEGEAKVVQEGNKLVAKVNITHLTDWVLGWDREICRQGPTFVFKSNFNDVDMGYYCQLVDSKTNQVLREYYPGIGNGWSFALTYLPKDAEFIQLKVYNYNGYWGGNKTTPVATTKELEFCNPQSVEVDVRSIPTPPSVEVAFDIVCSAGKSIDVEALPATFKIQYSAVGKNNWQDLIEMRRPNTKAKTYKVREKNTYDFRASTDGGVTWPYKQLNKYLESTRIAYRIEDKGFCK</sequence>
<accession>A0ABT6YWT9</accession>
<proteinExistence type="predicted"/>
<organism evidence="2 3">
    <name type="scientific">Flectobacillus rivi</name>
    <dbReference type="NCBI Taxonomy" id="2984209"/>
    <lineage>
        <taxon>Bacteria</taxon>
        <taxon>Pseudomonadati</taxon>
        <taxon>Bacteroidota</taxon>
        <taxon>Cytophagia</taxon>
        <taxon>Cytophagales</taxon>
        <taxon>Flectobacillaceae</taxon>
        <taxon>Flectobacillus</taxon>
    </lineage>
</organism>
<reference evidence="2 3" key="1">
    <citation type="submission" date="2023-05" db="EMBL/GenBank/DDBJ databases">
        <title>Novel species of genus Flectobacillus isolated from stream in China.</title>
        <authorList>
            <person name="Lu H."/>
        </authorList>
    </citation>
    <scope>NUCLEOTIDE SEQUENCE [LARGE SCALE GENOMIC DNA]</scope>
    <source>
        <strain evidence="2 3">LFS242W</strain>
    </source>
</reference>
<protein>
    <submittedName>
        <fullName evidence="2">Uncharacterized protein</fullName>
    </submittedName>
</protein>
<comment type="caution">
    <text evidence="2">The sequence shown here is derived from an EMBL/GenBank/DDBJ whole genome shotgun (WGS) entry which is preliminary data.</text>
</comment>
<evidence type="ECO:0000313" key="2">
    <source>
        <dbReference type="EMBL" id="MDI9873351.1"/>
    </source>
</evidence>
<dbReference type="RefSeq" id="WP_283380512.1">
    <property type="nucleotide sequence ID" value="NZ_JASHIE010000001.1"/>
</dbReference>
<feature type="chain" id="PRO_5046548479" evidence="1">
    <location>
        <begin position="20"/>
        <end position="531"/>
    </location>
</feature>
<evidence type="ECO:0000256" key="1">
    <source>
        <dbReference type="SAM" id="SignalP"/>
    </source>
</evidence>
<gene>
    <name evidence="2" type="ORF">QM481_02375</name>
</gene>
<evidence type="ECO:0000313" key="3">
    <source>
        <dbReference type="Proteomes" id="UP001225761"/>
    </source>
</evidence>
<feature type="signal peptide" evidence="1">
    <location>
        <begin position="1"/>
        <end position="19"/>
    </location>
</feature>
<dbReference type="Proteomes" id="UP001225761">
    <property type="component" value="Unassembled WGS sequence"/>
</dbReference>
<keyword evidence="1" id="KW-0732">Signal</keyword>
<name>A0ABT6YWT9_9BACT</name>
<dbReference type="EMBL" id="JASHIE010000001">
    <property type="protein sequence ID" value="MDI9873351.1"/>
    <property type="molecule type" value="Genomic_DNA"/>
</dbReference>